<reference evidence="1 2" key="1">
    <citation type="submission" date="2017-02" db="EMBL/GenBank/DDBJ databases">
        <authorList>
            <person name="Peterson S.W."/>
        </authorList>
    </citation>
    <scope>NUCLEOTIDE SEQUENCE [LARGE SCALE GENOMIC DNA]</scope>
    <source>
        <strain evidence="1 2">DSM 21749</strain>
    </source>
</reference>
<evidence type="ECO:0000313" key="1">
    <source>
        <dbReference type="EMBL" id="SKA28094.1"/>
    </source>
</evidence>
<protein>
    <submittedName>
        <fullName evidence="1">Uncharacterized protein</fullName>
    </submittedName>
</protein>
<sequence length="77" mass="8343">MPARVVRNFCREGFVHRAGTSWCPVNSTGSRFSGCFLLVSRCFGHGFVERPVGIFAGATEAFGKQPPGEYAAPNDSF</sequence>
<evidence type="ECO:0000313" key="2">
    <source>
        <dbReference type="Proteomes" id="UP000190061"/>
    </source>
</evidence>
<dbReference type="Proteomes" id="UP000190061">
    <property type="component" value="Unassembled WGS sequence"/>
</dbReference>
<dbReference type="AlphaFoldDB" id="A0A1T4SIF0"/>
<gene>
    <name evidence="1" type="ORF">SAMN02745674_02899</name>
</gene>
<keyword evidence="2" id="KW-1185">Reference proteome</keyword>
<accession>A0A1T4SIF0</accession>
<feature type="non-terminal residue" evidence="1">
    <location>
        <position position="77"/>
    </location>
</feature>
<name>A0A1T4SIF0_9GAMM</name>
<proteinExistence type="predicted"/>
<dbReference type="EMBL" id="FUXP01000020">
    <property type="protein sequence ID" value="SKA28094.1"/>
    <property type="molecule type" value="Genomic_DNA"/>
</dbReference>
<organism evidence="1 2">
    <name type="scientific">Lysobacter spongiicola DSM 21749</name>
    <dbReference type="NCBI Taxonomy" id="1122188"/>
    <lineage>
        <taxon>Bacteria</taxon>
        <taxon>Pseudomonadati</taxon>
        <taxon>Pseudomonadota</taxon>
        <taxon>Gammaproteobacteria</taxon>
        <taxon>Lysobacterales</taxon>
        <taxon>Lysobacteraceae</taxon>
        <taxon>Novilysobacter</taxon>
    </lineage>
</organism>